<feature type="domain" description="Xylanolytic transcriptional activator regulatory" evidence="5">
    <location>
        <begin position="28"/>
        <end position="98"/>
    </location>
</feature>
<dbReference type="InterPro" id="IPR007219">
    <property type="entry name" value="XnlR_reg_dom"/>
</dbReference>
<reference evidence="6 7" key="1">
    <citation type="submission" date="2021-07" db="EMBL/GenBank/DDBJ databases">
        <title>Genome data of Colletotrichum spaethianum.</title>
        <authorList>
            <person name="Utami Y.D."/>
            <person name="Hiruma K."/>
        </authorList>
    </citation>
    <scope>NUCLEOTIDE SEQUENCE [LARGE SCALE GENOMIC DNA]</scope>
    <source>
        <strain evidence="6 7">MAFF 242679</strain>
    </source>
</reference>
<evidence type="ECO:0000313" key="7">
    <source>
        <dbReference type="Proteomes" id="UP001055172"/>
    </source>
</evidence>
<sequence length="155" mass="16962">MDYGSIQLVQALILTAQYLQTLSLSNKCWVVVGMAIRVAQGIALHLDVAGESQAQREERRRTWHSCELLDSVLSMTFGRPLMLELKSSAPLPEMVDDEFLATAADAEDGSQPPRVPAKCAFFISIIKLSHITAEVLRFVLISALVVLSRPRPGAG</sequence>
<dbReference type="Proteomes" id="UP001055172">
    <property type="component" value="Unassembled WGS sequence"/>
</dbReference>
<dbReference type="EMBL" id="BPPX01000008">
    <property type="protein sequence ID" value="GJC81845.1"/>
    <property type="molecule type" value="Genomic_DNA"/>
</dbReference>
<evidence type="ECO:0000256" key="2">
    <source>
        <dbReference type="ARBA" id="ARBA00023125"/>
    </source>
</evidence>
<dbReference type="PANTHER" id="PTHR47424">
    <property type="entry name" value="REGULATORY PROTEIN GAL4"/>
    <property type="match status" value="1"/>
</dbReference>
<keyword evidence="7" id="KW-1185">Reference proteome</keyword>
<name>A0AA37GJ17_9PEZI</name>
<proteinExistence type="predicted"/>
<dbReference type="AlphaFoldDB" id="A0AA37GJ17"/>
<keyword evidence="2" id="KW-0238">DNA-binding</keyword>
<dbReference type="SMART" id="SM00906">
    <property type="entry name" value="Fungal_trans"/>
    <property type="match status" value="1"/>
</dbReference>
<dbReference type="PANTHER" id="PTHR47424:SF3">
    <property type="entry name" value="REGULATORY PROTEIN GAL4"/>
    <property type="match status" value="1"/>
</dbReference>
<evidence type="ECO:0000259" key="5">
    <source>
        <dbReference type="SMART" id="SM00906"/>
    </source>
</evidence>
<gene>
    <name evidence="6" type="ORF">ColLi_04683</name>
</gene>
<keyword evidence="4" id="KW-0539">Nucleus</keyword>
<accession>A0AA37GJ17</accession>
<evidence type="ECO:0000256" key="3">
    <source>
        <dbReference type="ARBA" id="ARBA00023163"/>
    </source>
</evidence>
<dbReference type="Pfam" id="PF04082">
    <property type="entry name" value="Fungal_trans"/>
    <property type="match status" value="1"/>
</dbReference>
<evidence type="ECO:0000256" key="4">
    <source>
        <dbReference type="ARBA" id="ARBA00023242"/>
    </source>
</evidence>
<dbReference type="CDD" id="cd12148">
    <property type="entry name" value="fungal_TF_MHR"/>
    <property type="match status" value="1"/>
</dbReference>
<evidence type="ECO:0000256" key="1">
    <source>
        <dbReference type="ARBA" id="ARBA00023015"/>
    </source>
</evidence>
<dbReference type="GO" id="GO:0008270">
    <property type="term" value="F:zinc ion binding"/>
    <property type="evidence" value="ECO:0007669"/>
    <property type="project" value="InterPro"/>
</dbReference>
<organism evidence="6 7">
    <name type="scientific">Colletotrichum liriopes</name>
    <dbReference type="NCBI Taxonomy" id="708192"/>
    <lineage>
        <taxon>Eukaryota</taxon>
        <taxon>Fungi</taxon>
        <taxon>Dikarya</taxon>
        <taxon>Ascomycota</taxon>
        <taxon>Pezizomycotina</taxon>
        <taxon>Sordariomycetes</taxon>
        <taxon>Hypocreomycetidae</taxon>
        <taxon>Glomerellales</taxon>
        <taxon>Glomerellaceae</taxon>
        <taxon>Colletotrichum</taxon>
        <taxon>Colletotrichum spaethianum species complex</taxon>
    </lineage>
</organism>
<dbReference type="GO" id="GO:0000978">
    <property type="term" value="F:RNA polymerase II cis-regulatory region sequence-specific DNA binding"/>
    <property type="evidence" value="ECO:0007669"/>
    <property type="project" value="TreeGrafter"/>
</dbReference>
<evidence type="ECO:0000313" key="6">
    <source>
        <dbReference type="EMBL" id="GJC81845.1"/>
    </source>
</evidence>
<dbReference type="GO" id="GO:0006351">
    <property type="term" value="P:DNA-templated transcription"/>
    <property type="evidence" value="ECO:0007669"/>
    <property type="project" value="InterPro"/>
</dbReference>
<keyword evidence="1" id="KW-0805">Transcription regulation</keyword>
<keyword evidence="3" id="KW-0804">Transcription</keyword>
<dbReference type="GO" id="GO:0005634">
    <property type="term" value="C:nucleus"/>
    <property type="evidence" value="ECO:0007669"/>
    <property type="project" value="TreeGrafter"/>
</dbReference>
<dbReference type="GO" id="GO:0000435">
    <property type="term" value="P:positive regulation of transcription from RNA polymerase II promoter by galactose"/>
    <property type="evidence" value="ECO:0007669"/>
    <property type="project" value="TreeGrafter"/>
</dbReference>
<dbReference type="GO" id="GO:0000981">
    <property type="term" value="F:DNA-binding transcription factor activity, RNA polymerase II-specific"/>
    <property type="evidence" value="ECO:0007669"/>
    <property type="project" value="TreeGrafter"/>
</dbReference>
<dbReference type="InterPro" id="IPR051127">
    <property type="entry name" value="Fungal_SecMet_Regulators"/>
</dbReference>
<comment type="caution">
    <text evidence="6">The sequence shown here is derived from an EMBL/GenBank/DDBJ whole genome shotgun (WGS) entry which is preliminary data.</text>
</comment>
<protein>
    <submittedName>
        <fullName evidence="6">Sorbicillinoid biosynthetic cluster transcription factor 2</fullName>
    </submittedName>
</protein>